<evidence type="ECO:0000256" key="1">
    <source>
        <dbReference type="SAM" id="MobiDB-lite"/>
    </source>
</evidence>
<sequence>MLTNTVSNIPICYNTAEHDIKFCLTFGEGKEEDQSENETERKNFTKNYDVEVFESGEGDEYMKGYRVVANEAPLVIKISDISITKENSKYEYAIGIAVDNAAPEYYSNSSTLPNNIERDGTMWSIPANTGTSHNLDQNPNAKYQWMARRSMEEGYKPTAEELELGMEETSQNTGLVYMTFMVFRKLKAEPEYSTTRGGGGATRGGTTRGLRGGGDDSGSGGSVGARFGYGNEASSSSVKSTYEYSAGTEKYVMPIRLRINNNSAKSSTNCSQHLRGASINALRRQTMTVPF</sequence>
<feature type="compositionally biased region" description="Gly residues" evidence="1">
    <location>
        <begin position="196"/>
        <end position="223"/>
    </location>
</feature>
<dbReference type="AlphaFoldDB" id="A0A6C0K970"/>
<proteinExistence type="predicted"/>
<name>A0A6C0K970_9ZZZZ</name>
<organism evidence="2">
    <name type="scientific">viral metagenome</name>
    <dbReference type="NCBI Taxonomy" id="1070528"/>
    <lineage>
        <taxon>unclassified sequences</taxon>
        <taxon>metagenomes</taxon>
        <taxon>organismal metagenomes</taxon>
    </lineage>
</organism>
<reference evidence="2" key="1">
    <citation type="journal article" date="2020" name="Nature">
        <title>Giant virus diversity and host interactions through global metagenomics.</title>
        <authorList>
            <person name="Schulz F."/>
            <person name="Roux S."/>
            <person name="Paez-Espino D."/>
            <person name="Jungbluth S."/>
            <person name="Walsh D.A."/>
            <person name="Denef V.J."/>
            <person name="McMahon K.D."/>
            <person name="Konstantinidis K.T."/>
            <person name="Eloe-Fadrosh E.A."/>
            <person name="Kyrpides N.C."/>
            <person name="Woyke T."/>
        </authorList>
    </citation>
    <scope>NUCLEOTIDE SEQUENCE</scope>
    <source>
        <strain evidence="2">GVMAG-S-1101178-73</strain>
    </source>
</reference>
<protein>
    <submittedName>
        <fullName evidence="2">Uncharacterized protein</fullName>
    </submittedName>
</protein>
<dbReference type="EMBL" id="MN740823">
    <property type="protein sequence ID" value="QHU13636.1"/>
    <property type="molecule type" value="Genomic_DNA"/>
</dbReference>
<evidence type="ECO:0000313" key="2">
    <source>
        <dbReference type="EMBL" id="QHU13636.1"/>
    </source>
</evidence>
<feature type="region of interest" description="Disordered" evidence="1">
    <location>
        <begin position="191"/>
        <end position="239"/>
    </location>
</feature>
<accession>A0A6C0K970</accession>